<proteinExistence type="predicted"/>
<name>A0A2T4UIW5_9ACTN</name>
<feature type="compositionally biased region" description="Pro residues" evidence="1">
    <location>
        <begin position="197"/>
        <end position="208"/>
    </location>
</feature>
<organism evidence="3 4">
    <name type="scientific">Paraconexibacter algicola</name>
    <dbReference type="NCBI Taxonomy" id="2133960"/>
    <lineage>
        <taxon>Bacteria</taxon>
        <taxon>Bacillati</taxon>
        <taxon>Actinomycetota</taxon>
        <taxon>Thermoleophilia</taxon>
        <taxon>Solirubrobacterales</taxon>
        <taxon>Paraconexibacteraceae</taxon>
        <taxon>Paraconexibacter</taxon>
    </lineage>
</organism>
<dbReference type="InterPro" id="IPR052563">
    <property type="entry name" value="FliK"/>
</dbReference>
<dbReference type="AlphaFoldDB" id="A0A2T4UIW5"/>
<reference evidence="3 4" key="1">
    <citation type="submission" date="2018-03" db="EMBL/GenBank/DDBJ databases">
        <title>Aquarubrobacter algicola gen. nov., sp. nov., a novel actinobacterium isolated from shallow eutrophic lake during the end of cyanobacterial harmful algal blooms.</title>
        <authorList>
            <person name="Chun S.J."/>
        </authorList>
    </citation>
    <scope>NUCLEOTIDE SEQUENCE [LARGE SCALE GENOMIC DNA]</scope>
    <source>
        <strain evidence="3 4">Seoho-28</strain>
    </source>
</reference>
<dbReference type="RefSeq" id="WP_107567605.1">
    <property type="nucleotide sequence ID" value="NZ_PYYB01000001.1"/>
</dbReference>
<accession>A0A2T4UIW5</accession>
<feature type="compositionally biased region" description="Low complexity" evidence="1">
    <location>
        <begin position="117"/>
        <end position="133"/>
    </location>
</feature>
<feature type="compositionally biased region" description="Low complexity" evidence="1">
    <location>
        <begin position="259"/>
        <end position="268"/>
    </location>
</feature>
<dbReference type="EMBL" id="PYYB01000001">
    <property type="protein sequence ID" value="PTL59169.1"/>
    <property type="molecule type" value="Genomic_DNA"/>
</dbReference>
<keyword evidence="4" id="KW-1185">Reference proteome</keyword>
<feature type="compositionally biased region" description="Low complexity" evidence="1">
    <location>
        <begin position="167"/>
        <end position="179"/>
    </location>
</feature>
<dbReference type="OrthoDB" id="5245209at2"/>
<dbReference type="InterPro" id="IPR038610">
    <property type="entry name" value="FliK-like_C_sf"/>
</dbReference>
<feature type="compositionally biased region" description="Low complexity" evidence="1">
    <location>
        <begin position="78"/>
        <end position="109"/>
    </location>
</feature>
<dbReference type="Proteomes" id="UP000240739">
    <property type="component" value="Unassembled WGS sequence"/>
</dbReference>
<dbReference type="PANTHER" id="PTHR37533:SF2">
    <property type="entry name" value="FLAGELLAR HOOK-LENGTH CONTROL PROTEIN"/>
    <property type="match status" value="1"/>
</dbReference>
<comment type="caution">
    <text evidence="3">The sequence shown here is derived from an EMBL/GenBank/DDBJ whole genome shotgun (WGS) entry which is preliminary data.</text>
</comment>
<feature type="compositionally biased region" description="Low complexity" evidence="1">
    <location>
        <begin position="209"/>
        <end position="251"/>
    </location>
</feature>
<feature type="domain" description="Flagellar hook-length control protein-like C-terminal" evidence="2">
    <location>
        <begin position="304"/>
        <end position="378"/>
    </location>
</feature>
<dbReference type="Pfam" id="PF02120">
    <property type="entry name" value="Flg_hook"/>
    <property type="match status" value="1"/>
</dbReference>
<feature type="compositionally biased region" description="Basic and acidic residues" evidence="1">
    <location>
        <begin position="45"/>
        <end position="77"/>
    </location>
</feature>
<evidence type="ECO:0000313" key="4">
    <source>
        <dbReference type="Proteomes" id="UP000240739"/>
    </source>
</evidence>
<evidence type="ECO:0000259" key="2">
    <source>
        <dbReference type="Pfam" id="PF02120"/>
    </source>
</evidence>
<dbReference type="PANTHER" id="PTHR37533">
    <property type="entry name" value="FLAGELLAR HOOK-LENGTH CONTROL PROTEIN"/>
    <property type="match status" value="1"/>
</dbReference>
<feature type="compositionally biased region" description="Low complexity" evidence="1">
    <location>
        <begin position="186"/>
        <end position="196"/>
    </location>
</feature>
<gene>
    <name evidence="3" type="ORF">C7Y72_05660</name>
</gene>
<dbReference type="Gene3D" id="3.30.750.140">
    <property type="match status" value="1"/>
</dbReference>
<dbReference type="CDD" id="cd17470">
    <property type="entry name" value="T3SS_Flik_C"/>
    <property type="match status" value="1"/>
</dbReference>
<sequence length="438" mass="42587">MRTSPVAEPPGAPPGGRARNEARPADPSGFPALLTETTARTAPAEGHRTETPRERRDLRRDHDGRLRRDDARRDERPAALAASAPDAPAAGGPASPELQDPEATAAPTAVPAPPAGATPAVPVLPTVPGATAPESVPTTETGDPGAVGGTAPTVLPGLGGAGTEGVPTAATGAPVAAGADADDLPGDAAPTGTAAPAPTPAPGLPGGPPLAAGAPAADGQTTAAGDATAAPTTAGERADGAPAAPAAAAPTPAAPAPAPTSAATAAPAPTAPAPAPAPGELPQAWAQRGLAQTVDRMIDLVHVATARGVARARLQLHPQELGGIEVRLRQSVDGLVAQITAQNGDAVQAVAQAGAELRRSLEERGLQLASLDIRLAADGDAGSPWQQHAQARGREDAPGRAATTAAIADALADTDPDLVTDPAPSAAAPAGALVDVVA</sequence>
<protein>
    <recommendedName>
        <fullName evidence="2">Flagellar hook-length control protein-like C-terminal domain-containing protein</fullName>
    </recommendedName>
</protein>
<dbReference type="InterPro" id="IPR021136">
    <property type="entry name" value="Flagellar_hook_control-like_C"/>
</dbReference>
<feature type="compositionally biased region" description="Pro residues" evidence="1">
    <location>
        <begin position="269"/>
        <end position="279"/>
    </location>
</feature>
<feature type="region of interest" description="Disordered" evidence="1">
    <location>
        <begin position="1"/>
        <end position="281"/>
    </location>
</feature>
<evidence type="ECO:0000313" key="3">
    <source>
        <dbReference type="EMBL" id="PTL59169.1"/>
    </source>
</evidence>
<evidence type="ECO:0000256" key="1">
    <source>
        <dbReference type="SAM" id="MobiDB-lite"/>
    </source>
</evidence>